<evidence type="ECO:0000313" key="5">
    <source>
        <dbReference type="Proteomes" id="UP000324832"/>
    </source>
</evidence>
<dbReference type="InterPro" id="IPR029028">
    <property type="entry name" value="Alpha/beta_knot_MTases"/>
</dbReference>
<feature type="non-terminal residue" evidence="4">
    <location>
        <position position="1"/>
    </location>
</feature>
<dbReference type="Gene3D" id="3.40.1280.10">
    <property type="match status" value="1"/>
</dbReference>
<evidence type="ECO:0000313" key="4">
    <source>
        <dbReference type="EMBL" id="VVC97209.1"/>
    </source>
</evidence>
<dbReference type="PANTHER" id="PTHR12029:SF11">
    <property type="entry name" value="METHYLTRANSFERASE TARBP1-RELATED"/>
    <property type="match status" value="1"/>
</dbReference>
<proteinExistence type="predicted"/>
<protein>
    <recommendedName>
        <fullName evidence="3">tRNA/rRNA methyltransferase SpoU type domain-containing protein</fullName>
    </recommendedName>
</protein>
<keyword evidence="5" id="KW-1185">Reference proteome</keyword>
<dbReference type="PANTHER" id="PTHR12029">
    <property type="entry name" value="RNA METHYLTRANSFERASE"/>
    <property type="match status" value="1"/>
</dbReference>
<sequence>ETQIMLPPFEDIVSFMDVLDFDEELVDSRLESLMKRSTFTNQHLFNILHLLKYKYLINLKESDECQNDAEFEFICKLICKAGEGNIDVICKILNVILLLNPSTLVVNSQHLLQQILCFDILTLETNDYYSRNNLLFHLKLCNSVLDAILSMKEKLNLPYLEVPIQNILFCEKEDIKKIFLTMTVKKFFKSVTGYNILDKIWECIKKFESDPFTSLNVLCALSNYFLPLPDSNSLGVYESTLINHTEFWELVVSGLSSNDTALRKLATYLIKRALDCLAFLKNNVEISSTLVTFQWDKAKEKELRKTWDNFFILMDSLEEKQSNIVLPSLKLFECLRLQALSYCWVNCAFSIGLRHDNLQVKMGCIKHKLDTDVINDNDTVILLESLNDINLYHKTHNCKDLKQKLQKLIRTSEIYAMIIKNVPHVKWSPVPFYHLCTVLAEIKITNLVQNIGNDQLSKILIDVLSIPCNNIAIRKAVHIKIANIITENCKELHWRSHVLLFSHLNIDIKVNWISHERYNSDQLSKYTKFIREELVIDTFAFCLFVEGTKWSLSNIDFLILYLSGHIDHHQIFMQLLIGKVVEIAFFTNVEKNTVDIDKFKYISDIYFILTFLKCVNDTSKYKIITDNIIKNSLNIIEYVLNALSDTNIRNNEEMALIIQNMDVIFKYMNDSDAYENIYSSFVLLISSDITMKKFFGVSLLNTLLNSTRESTTKNIKIDVCGFIDILQKVDKFHTENEECCGRSMNDFTSKACELVHTLLENKNSYQINSVVCFIEYMLESGGYGCLKWILKIVKIILPKALSDTKTFNVEHFLNAAWNELETIKSHKEYVESMQCFINIITNEEIIKHPMFNNLVVLYCSRIIGHSSAKCLPLYYLVREMDRSTFKYSHMVYIFCDILLTVPSLRKDQRIIQDVELDCEILDAIVEVIMKKIDNILKNKQRYHDNSSLHRVTEVGMQHLLFILLRHRSTNIKNITRWCIELLGKLPHQPSREYELVMDYLLENTMGPTYSVRLHAQYLAYQLNKCNEVYGHLECNAYSKTISIVEKTINEATRVMDKSLQKILDDPFLDKFDIIDITPCLIYTYPIYKNGITIDKLYAINSFQSMNKCLQESAPDKFLTEWLQSGNINQIEINMSAEKWVNIIEVRPGAPLLDYLTSKRDEGFCLVAAEQTSTSVSLQTFKFPKKTVLLLGNEKDGVPCNLLPVMDHCIEIPQQGVVRSLNVHVTAAIFIWQYSSQNVL</sequence>
<feature type="domain" description="tRNA/rRNA methyltransferase SpoU type" evidence="3">
    <location>
        <begin position="1130"/>
        <end position="1230"/>
    </location>
</feature>
<dbReference type="InterPro" id="IPR044748">
    <property type="entry name" value="Trm3/TARBP1_C"/>
</dbReference>
<dbReference type="EMBL" id="FZQP02003079">
    <property type="protein sequence ID" value="VVC97209.1"/>
    <property type="molecule type" value="Genomic_DNA"/>
</dbReference>
<dbReference type="InterPro" id="IPR029026">
    <property type="entry name" value="tRNA_m1G_MTases_N"/>
</dbReference>
<dbReference type="SUPFAM" id="SSF48371">
    <property type="entry name" value="ARM repeat"/>
    <property type="match status" value="1"/>
</dbReference>
<evidence type="ECO:0000259" key="3">
    <source>
        <dbReference type="Pfam" id="PF00588"/>
    </source>
</evidence>
<dbReference type="SUPFAM" id="SSF75217">
    <property type="entry name" value="alpha/beta knot"/>
    <property type="match status" value="1"/>
</dbReference>
<evidence type="ECO:0000256" key="2">
    <source>
        <dbReference type="ARBA" id="ARBA00022679"/>
    </source>
</evidence>
<keyword evidence="1" id="KW-0489">Methyltransferase</keyword>
<dbReference type="CDD" id="cd18091">
    <property type="entry name" value="SpoU-like_TRM3-like"/>
    <property type="match status" value="1"/>
</dbReference>
<dbReference type="InterPro" id="IPR045330">
    <property type="entry name" value="TRM3/TARBP1"/>
</dbReference>
<gene>
    <name evidence="4" type="ORF">LSINAPIS_LOCUS8544</name>
</gene>
<dbReference type="Proteomes" id="UP000324832">
    <property type="component" value="Unassembled WGS sequence"/>
</dbReference>
<dbReference type="Pfam" id="PF00588">
    <property type="entry name" value="SpoU_methylase"/>
    <property type="match status" value="1"/>
</dbReference>
<dbReference type="InterPro" id="IPR016024">
    <property type="entry name" value="ARM-type_fold"/>
</dbReference>
<keyword evidence="2" id="KW-0808">Transferase</keyword>
<dbReference type="AlphaFoldDB" id="A0A5E4QFY9"/>
<dbReference type="GO" id="GO:0030488">
    <property type="term" value="P:tRNA methylation"/>
    <property type="evidence" value="ECO:0007669"/>
    <property type="project" value="InterPro"/>
</dbReference>
<reference evidence="4 5" key="1">
    <citation type="submission" date="2017-07" db="EMBL/GenBank/DDBJ databases">
        <authorList>
            <person name="Talla V."/>
            <person name="Backstrom N."/>
        </authorList>
    </citation>
    <scope>NUCLEOTIDE SEQUENCE [LARGE SCALE GENOMIC DNA]</scope>
</reference>
<name>A0A5E4QFY9_9NEOP</name>
<dbReference type="GO" id="GO:0016423">
    <property type="term" value="F:tRNA (guanine) methyltransferase activity"/>
    <property type="evidence" value="ECO:0007669"/>
    <property type="project" value="InterPro"/>
</dbReference>
<dbReference type="InterPro" id="IPR001537">
    <property type="entry name" value="SpoU_MeTrfase"/>
</dbReference>
<accession>A0A5E4QFY9</accession>
<dbReference type="GO" id="GO:0003723">
    <property type="term" value="F:RNA binding"/>
    <property type="evidence" value="ECO:0007669"/>
    <property type="project" value="InterPro"/>
</dbReference>
<evidence type="ECO:0000256" key="1">
    <source>
        <dbReference type="ARBA" id="ARBA00022603"/>
    </source>
</evidence>
<organism evidence="4 5">
    <name type="scientific">Leptidea sinapis</name>
    <dbReference type="NCBI Taxonomy" id="189913"/>
    <lineage>
        <taxon>Eukaryota</taxon>
        <taxon>Metazoa</taxon>
        <taxon>Ecdysozoa</taxon>
        <taxon>Arthropoda</taxon>
        <taxon>Hexapoda</taxon>
        <taxon>Insecta</taxon>
        <taxon>Pterygota</taxon>
        <taxon>Neoptera</taxon>
        <taxon>Endopterygota</taxon>
        <taxon>Lepidoptera</taxon>
        <taxon>Glossata</taxon>
        <taxon>Ditrysia</taxon>
        <taxon>Papilionoidea</taxon>
        <taxon>Pieridae</taxon>
        <taxon>Dismorphiinae</taxon>
        <taxon>Leptidea</taxon>
    </lineage>
</organism>